<keyword evidence="2" id="KW-1185">Reference proteome</keyword>
<dbReference type="WBParaSite" id="MCU_003839-RA">
    <property type="protein sequence ID" value="MCU_003839-RA"/>
    <property type="gene ID" value="MCU_003839"/>
</dbReference>
<dbReference type="EMBL" id="UXSR01005363">
    <property type="protein sequence ID" value="VDD81420.1"/>
    <property type="molecule type" value="Genomic_DNA"/>
</dbReference>
<dbReference type="AlphaFoldDB" id="A0A0R3UIY0"/>
<accession>A0A0R3UIY0</accession>
<reference evidence="3" key="2">
    <citation type="submission" date="2019-11" db="UniProtKB">
        <authorList>
            <consortium name="WormBaseParasite"/>
        </authorList>
    </citation>
    <scope>IDENTIFICATION</scope>
</reference>
<sequence>MLASILLQNGTMNSSKVIFWKLVAISLVVATSAYLHGDVYEDLEPYDSDYMEADDDFAQAQKRFMLGLGVPKSHNKKKFFLGLGVPRKLHLQHR</sequence>
<protein>
    <submittedName>
        <fullName evidence="3">Venom peptide</fullName>
    </submittedName>
</protein>
<evidence type="ECO:0000313" key="3">
    <source>
        <dbReference type="WBParaSite" id="MCU_003839-RA"/>
    </source>
</evidence>
<organism evidence="3">
    <name type="scientific">Mesocestoides corti</name>
    <name type="common">Flatworm</name>
    <dbReference type="NCBI Taxonomy" id="53468"/>
    <lineage>
        <taxon>Eukaryota</taxon>
        <taxon>Metazoa</taxon>
        <taxon>Spiralia</taxon>
        <taxon>Lophotrochozoa</taxon>
        <taxon>Platyhelminthes</taxon>
        <taxon>Cestoda</taxon>
        <taxon>Eucestoda</taxon>
        <taxon>Cyclophyllidea</taxon>
        <taxon>Mesocestoididae</taxon>
        <taxon>Mesocestoides</taxon>
    </lineage>
</organism>
<dbReference type="Proteomes" id="UP000267029">
    <property type="component" value="Unassembled WGS sequence"/>
</dbReference>
<proteinExistence type="predicted"/>
<reference evidence="1 2" key="1">
    <citation type="submission" date="2018-10" db="EMBL/GenBank/DDBJ databases">
        <authorList>
            <consortium name="Pathogen Informatics"/>
        </authorList>
    </citation>
    <scope>NUCLEOTIDE SEQUENCE [LARGE SCALE GENOMIC DNA]</scope>
</reference>
<dbReference type="OrthoDB" id="6283273at2759"/>
<gene>
    <name evidence="1" type="ORF">MCOS_LOCUS7423</name>
</gene>
<evidence type="ECO:0000313" key="2">
    <source>
        <dbReference type="Proteomes" id="UP000267029"/>
    </source>
</evidence>
<evidence type="ECO:0000313" key="1">
    <source>
        <dbReference type="EMBL" id="VDD81420.1"/>
    </source>
</evidence>
<name>A0A0R3UIY0_MESCO</name>